<proteinExistence type="predicted"/>
<feature type="non-terminal residue" evidence="2">
    <location>
        <position position="83"/>
    </location>
</feature>
<keyword evidence="3" id="KW-1185">Reference proteome</keyword>
<dbReference type="PANTHER" id="PTHR47899">
    <property type="entry name" value="COILED-COIL DOMAIN-CONTAINING PROTEIN 171"/>
    <property type="match status" value="1"/>
</dbReference>
<dbReference type="EMBL" id="VZSM01001242">
    <property type="protein sequence ID" value="NWY92541.1"/>
    <property type="molecule type" value="Genomic_DNA"/>
</dbReference>
<feature type="non-terminal residue" evidence="2">
    <location>
        <position position="1"/>
    </location>
</feature>
<comment type="caution">
    <text evidence="2">The sequence shown here is derived from an EMBL/GenBank/DDBJ whole genome shotgun (WGS) entry which is preliminary data.</text>
</comment>
<dbReference type="OrthoDB" id="287623at2759"/>
<organism evidence="2 3">
    <name type="scientific">Loxia curvirostra</name>
    <name type="common">Red crossbill</name>
    <dbReference type="NCBI Taxonomy" id="64802"/>
    <lineage>
        <taxon>Eukaryota</taxon>
        <taxon>Metazoa</taxon>
        <taxon>Chordata</taxon>
        <taxon>Craniata</taxon>
        <taxon>Vertebrata</taxon>
        <taxon>Euteleostomi</taxon>
        <taxon>Archelosauria</taxon>
        <taxon>Archosauria</taxon>
        <taxon>Dinosauria</taxon>
        <taxon>Saurischia</taxon>
        <taxon>Theropoda</taxon>
        <taxon>Coelurosauria</taxon>
        <taxon>Aves</taxon>
        <taxon>Neognathae</taxon>
        <taxon>Neoaves</taxon>
        <taxon>Telluraves</taxon>
        <taxon>Australaves</taxon>
        <taxon>Passeriformes</taxon>
        <taxon>Passeroidea</taxon>
        <taxon>Fringillidae</taxon>
        <taxon>Carduelinae</taxon>
        <taxon>Loxia</taxon>
    </lineage>
</organism>
<evidence type="ECO:0000313" key="2">
    <source>
        <dbReference type="EMBL" id="NWY92541.1"/>
    </source>
</evidence>
<accession>A0A7K7IFU5</accession>
<protein>
    <submittedName>
        <fullName evidence="2">CC171 protein</fullName>
    </submittedName>
</protein>
<keyword evidence="1" id="KW-0175">Coiled coil</keyword>
<evidence type="ECO:0000256" key="1">
    <source>
        <dbReference type="SAM" id="Coils"/>
    </source>
</evidence>
<feature type="coiled-coil region" evidence="1">
    <location>
        <begin position="8"/>
        <end position="46"/>
    </location>
</feature>
<dbReference type="InterPro" id="IPR038820">
    <property type="entry name" value="CCDC171"/>
</dbReference>
<gene>
    <name evidence="2" type="primary">Ccdc171_0</name>
    <name evidence="2" type="ORF">LOXCUR_R01661</name>
</gene>
<reference evidence="2 3" key="1">
    <citation type="submission" date="2019-09" db="EMBL/GenBank/DDBJ databases">
        <title>Bird 10,000 Genomes (B10K) Project - Family phase.</title>
        <authorList>
            <person name="Zhang G."/>
        </authorList>
    </citation>
    <scope>NUCLEOTIDE SEQUENCE [LARGE SCALE GENOMIC DNA]</scope>
    <source>
        <strain evidence="2">OUT-0011</strain>
        <tissue evidence="2">Muscle</tissue>
    </source>
</reference>
<sequence length="83" mass="9717">NQSKMDPVEHLRQKALKIEKNNLELNNQHKQEISLCEKEVMKLRLNFKRGEVLRQGLESEMSLSKKASDIQMYSAEDELCDVK</sequence>
<dbReference type="Proteomes" id="UP000564784">
    <property type="component" value="Unassembled WGS sequence"/>
</dbReference>
<dbReference type="PANTHER" id="PTHR47899:SF1">
    <property type="entry name" value="COILED-COIL DOMAIN-CONTAINING PROTEIN 171"/>
    <property type="match status" value="1"/>
</dbReference>
<name>A0A7K7IFU5_LOXCU</name>
<dbReference type="AlphaFoldDB" id="A0A7K7IFU5"/>
<evidence type="ECO:0000313" key="3">
    <source>
        <dbReference type="Proteomes" id="UP000564784"/>
    </source>
</evidence>